<dbReference type="AlphaFoldDB" id="A0AAV3XJ44"/>
<name>A0AAV3XJ44_9CYAN</name>
<dbReference type="InterPro" id="IPR029063">
    <property type="entry name" value="SAM-dependent_MTases_sf"/>
</dbReference>
<dbReference type="SUPFAM" id="SSF53335">
    <property type="entry name" value="S-adenosyl-L-methionine-dependent methyltransferases"/>
    <property type="match status" value="1"/>
</dbReference>
<comment type="caution">
    <text evidence="1">The sequence shown here is derived from an EMBL/GenBank/DDBJ whole genome shotgun (WGS) entry which is preliminary data.</text>
</comment>
<keyword evidence="2" id="KW-1185">Reference proteome</keyword>
<dbReference type="EMBL" id="BLAY01000107">
    <property type="protein sequence ID" value="GET41040.1"/>
    <property type="molecule type" value="Genomic_DNA"/>
</dbReference>
<accession>A0AAV3XJ44</accession>
<proteinExistence type="predicted"/>
<dbReference type="RefSeq" id="WP_226587262.1">
    <property type="nucleotide sequence ID" value="NZ_BLAY01000107.1"/>
</dbReference>
<sequence length="286" mass="33682">MNDIDLLVNSILEEEFKFFELDPFGIKKNSSEISEYLVAHRHEYVRTIKDIVQFAEHHRVETVLEIGAFFGIVSICLSKLGFRVCAADIPEYMSMSEQKERFGRYGIEMAEVRLQDYLLPFKDERFDVIIMCEVLEHLNFNPLPLLKEINRIGTPNSLFYLSLPNLAYYRNRLKFLLGHSMLQPIDDYFKQLDPNDLLIVNGHWREYTGAEIIEMLTPLGYEIERQYYFSIVDTLKHPTLKQQLTKLVFGLFPSFKENQTTLAIRKERTKLQFHIPNTVSEKVRML</sequence>
<dbReference type="Pfam" id="PF13489">
    <property type="entry name" value="Methyltransf_23"/>
    <property type="match status" value="1"/>
</dbReference>
<protein>
    <submittedName>
        <fullName evidence="1">Uncharacterized protein</fullName>
    </submittedName>
</protein>
<evidence type="ECO:0000313" key="1">
    <source>
        <dbReference type="EMBL" id="GET41040.1"/>
    </source>
</evidence>
<evidence type="ECO:0000313" key="2">
    <source>
        <dbReference type="Proteomes" id="UP001050975"/>
    </source>
</evidence>
<organism evidence="1 2">
    <name type="scientific">Microseira wollei NIES-4236</name>
    <dbReference type="NCBI Taxonomy" id="2530354"/>
    <lineage>
        <taxon>Bacteria</taxon>
        <taxon>Bacillati</taxon>
        <taxon>Cyanobacteriota</taxon>
        <taxon>Cyanophyceae</taxon>
        <taxon>Oscillatoriophycideae</taxon>
        <taxon>Aerosakkonematales</taxon>
        <taxon>Aerosakkonemataceae</taxon>
        <taxon>Microseira</taxon>
    </lineage>
</organism>
<dbReference type="CDD" id="cd02440">
    <property type="entry name" value="AdoMet_MTases"/>
    <property type="match status" value="1"/>
</dbReference>
<gene>
    <name evidence="1" type="ORF">MiSe_58520</name>
</gene>
<dbReference type="Gene3D" id="3.40.50.150">
    <property type="entry name" value="Vaccinia Virus protein VP39"/>
    <property type="match status" value="1"/>
</dbReference>
<reference evidence="1" key="1">
    <citation type="submission" date="2019-10" db="EMBL/GenBank/DDBJ databases">
        <title>Draft genome sequece of Microseira wollei NIES-4236.</title>
        <authorList>
            <person name="Yamaguchi H."/>
            <person name="Suzuki S."/>
            <person name="Kawachi M."/>
        </authorList>
    </citation>
    <scope>NUCLEOTIDE SEQUENCE</scope>
    <source>
        <strain evidence="1">NIES-4236</strain>
    </source>
</reference>
<dbReference type="Proteomes" id="UP001050975">
    <property type="component" value="Unassembled WGS sequence"/>
</dbReference>